<evidence type="ECO:0000256" key="2">
    <source>
        <dbReference type="ARBA" id="ARBA00022692"/>
    </source>
</evidence>
<dbReference type="Proteomes" id="UP000801492">
    <property type="component" value="Unassembled WGS sequence"/>
</dbReference>
<keyword evidence="4 5" id="KW-0472">Membrane</keyword>
<dbReference type="GO" id="GO:0022857">
    <property type="term" value="F:transmembrane transporter activity"/>
    <property type="evidence" value="ECO:0007669"/>
    <property type="project" value="InterPro"/>
</dbReference>
<gene>
    <name evidence="6" type="ORF">ILUMI_21217</name>
</gene>
<comment type="caution">
    <text evidence="6">The sequence shown here is derived from an EMBL/GenBank/DDBJ whole genome shotgun (WGS) entry which is preliminary data.</text>
</comment>
<dbReference type="PANTHER" id="PTHR48021:SF46">
    <property type="entry name" value="MAJOR FACILITATOR SUPERFAMILY (MFS) PROFILE DOMAIN-CONTAINING PROTEIN"/>
    <property type="match status" value="1"/>
</dbReference>
<feature type="transmembrane region" description="Helical" evidence="5">
    <location>
        <begin position="169"/>
        <end position="193"/>
    </location>
</feature>
<dbReference type="GO" id="GO:0016020">
    <property type="term" value="C:membrane"/>
    <property type="evidence" value="ECO:0007669"/>
    <property type="project" value="UniProtKB-SubCell"/>
</dbReference>
<keyword evidence="3 5" id="KW-1133">Transmembrane helix</keyword>
<dbReference type="Gene3D" id="1.20.1250.20">
    <property type="entry name" value="MFS general substrate transporter like domains"/>
    <property type="match status" value="2"/>
</dbReference>
<dbReference type="AlphaFoldDB" id="A0A8K0FY52"/>
<protein>
    <recommendedName>
        <fullName evidence="8">Sugar transporter</fullName>
    </recommendedName>
</protein>
<feature type="transmembrane region" description="Helical" evidence="5">
    <location>
        <begin position="45"/>
        <end position="65"/>
    </location>
</feature>
<organism evidence="6 7">
    <name type="scientific">Ignelater luminosus</name>
    <name type="common">Cucubano</name>
    <name type="synonym">Pyrophorus luminosus</name>
    <dbReference type="NCBI Taxonomy" id="2038154"/>
    <lineage>
        <taxon>Eukaryota</taxon>
        <taxon>Metazoa</taxon>
        <taxon>Ecdysozoa</taxon>
        <taxon>Arthropoda</taxon>
        <taxon>Hexapoda</taxon>
        <taxon>Insecta</taxon>
        <taxon>Pterygota</taxon>
        <taxon>Neoptera</taxon>
        <taxon>Endopterygota</taxon>
        <taxon>Coleoptera</taxon>
        <taxon>Polyphaga</taxon>
        <taxon>Elateriformia</taxon>
        <taxon>Elateroidea</taxon>
        <taxon>Elateridae</taxon>
        <taxon>Agrypninae</taxon>
        <taxon>Pyrophorini</taxon>
        <taxon>Ignelater</taxon>
    </lineage>
</organism>
<evidence type="ECO:0000313" key="7">
    <source>
        <dbReference type="Proteomes" id="UP000801492"/>
    </source>
</evidence>
<evidence type="ECO:0000256" key="5">
    <source>
        <dbReference type="SAM" id="Phobius"/>
    </source>
</evidence>
<feature type="transmembrane region" description="Helical" evidence="5">
    <location>
        <begin position="16"/>
        <end position="38"/>
    </location>
</feature>
<accession>A0A8K0FY52</accession>
<dbReference type="SUPFAM" id="SSF103473">
    <property type="entry name" value="MFS general substrate transporter"/>
    <property type="match status" value="1"/>
</dbReference>
<dbReference type="EMBL" id="VTPC01090045">
    <property type="protein sequence ID" value="KAF2884940.1"/>
    <property type="molecule type" value="Genomic_DNA"/>
</dbReference>
<dbReference type="InterPro" id="IPR036259">
    <property type="entry name" value="MFS_trans_sf"/>
</dbReference>
<evidence type="ECO:0000256" key="1">
    <source>
        <dbReference type="ARBA" id="ARBA00004370"/>
    </source>
</evidence>
<keyword evidence="7" id="KW-1185">Reference proteome</keyword>
<evidence type="ECO:0000256" key="3">
    <source>
        <dbReference type="ARBA" id="ARBA00022989"/>
    </source>
</evidence>
<evidence type="ECO:0000313" key="6">
    <source>
        <dbReference type="EMBL" id="KAF2884940.1"/>
    </source>
</evidence>
<dbReference type="Pfam" id="PF00083">
    <property type="entry name" value="Sugar_tr"/>
    <property type="match status" value="2"/>
</dbReference>
<keyword evidence="2 5" id="KW-0812">Transmembrane</keyword>
<dbReference type="PANTHER" id="PTHR48021">
    <property type="match status" value="1"/>
</dbReference>
<name>A0A8K0FY52_IGNLU</name>
<dbReference type="OrthoDB" id="6133115at2759"/>
<comment type="subcellular location">
    <subcellularLocation>
        <location evidence="1">Membrane</location>
    </subcellularLocation>
</comment>
<dbReference type="InterPro" id="IPR050549">
    <property type="entry name" value="MFS_Trehalose_Transporter"/>
</dbReference>
<evidence type="ECO:0000256" key="4">
    <source>
        <dbReference type="ARBA" id="ARBA00023136"/>
    </source>
</evidence>
<feature type="transmembrane region" description="Helical" evidence="5">
    <location>
        <begin position="231"/>
        <end position="253"/>
    </location>
</feature>
<feature type="transmembrane region" description="Helical" evidence="5">
    <location>
        <begin position="205"/>
        <end position="225"/>
    </location>
</feature>
<proteinExistence type="predicted"/>
<evidence type="ECO:0008006" key="8">
    <source>
        <dbReference type="Google" id="ProtNLM"/>
    </source>
</evidence>
<sequence>MLFGSNLFGEIADPNITGLLASVVFVAWILGILVTYVLGSYLSIADTALISLIIPMLLPLTLPFIPESSYYLLMKGKIKDARDILMVFKGTNNVEDKLNRLKEAVKDQNKNAGKYLDLFTVRSNRRALYIMMGSRGAQQFSGTGIALLTERVYFDIKNTTDIDVSRYSLIPVVALITCVLMFALGLQTIPVILLGEIFPTNVKAFAISFSDIYFAVITIVSKFFQVTKDNFGMHILVFAFAGCCVLGLLFVIFSLSETKGKTLEEIQEELKEGKSRKDHKLRAENIKKLDNAKIC</sequence>
<dbReference type="InterPro" id="IPR005828">
    <property type="entry name" value="MFS_sugar_transport-like"/>
</dbReference>
<reference evidence="6" key="1">
    <citation type="submission" date="2019-08" db="EMBL/GenBank/DDBJ databases">
        <title>The genome of the North American firefly Photinus pyralis.</title>
        <authorList>
            <consortium name="Photinus pyralis genome working group"/>
            <person name="Fallon T.R."/>
            <person name="Sander Lower S.E."/>
            <person name="Weng J.-K."/>
        </authorList>
    </citation>
    <scope>NUCLEOTIDE SEQUENCE</scope>
    <source>
        <strain evidence="6">TRF0915ILg1</strain>
        <tissue evidence="6">Whole body</tissue>
    </source>
</reference>